<feature type="compositionally biased region" description="Basic and acidic residues" evidence="1">
    <location>
        <begin position="250"/>
        <end position="271"/>
    </location>
</feature>
<feature type="domain" description="Gfo/Idh/MocA-like oxidoreductase N-terminal" evidence="2">
    <location>
        <begin position="623"/>
        <end position="752"/>
    </location>
</feature>
<dbReference type="InterPro" id="IPR036291">
    <property type="entry name" value="NAD(P)-bd_dom_sf"/>
</dbReference>
<dbReference type="Gene3D" id="3.40.50.720">
    <property type="entry name" value="NAD(P)-binding Rossmann-like Domain"/>
    <property type="match status" value="1"/>
</dbReference>
<dbReference type="Pfam" id="PF01408">
    <property type="entry name" value="GFO_IDH_MocA"/>
    <property type="match status" value="1"/>
</dbReference>
<evidence type="ECO:0000313" key="3">
    <source>
        <dbReference type="EMBL" id="CEM54157.1"/>
    </source>
</evidence>
<dbReference type="EMBL" id="CDMZ01005760">
    <property type="protein sequence ID" value="CEM54157.1"/>
    <property type="molecule type" value="Genomic_DNA"/>
</dbReference>
<dbReference type="InterPro" id="IPR011990">
    <property type="entry name" value="TPR-like_helical_dom_sf"/>
</dbReference>
<dbReference type="SUPFAM" id="SSF51735">
    <property type="entry name" value="NAD(P)-binding Rossmann-fold domains"/>
    <property type="match status" value="1"/>
</dbReference>
<protein>
    <recommendedName>
        <fullName evidence="2">Gfo/Idh/MocA-like oxidoreductase N-terminal domain-containing protein</fullName>
    </recommendedName>
</protein>
<sequence>MTVTGEMPVEREPETKICLDHRKHLPESLIWKINENYYSSMAVEAFSKNVVPSFVTSNSRLARTYARVIFNFFRDWYKLPAADPNVPVAIVEAGAGHGRFSFLLLRALLRFQPYWKAAGLPERPFIYVFTDVAADNISTVCKKSELEQFIKDGWLDFALYDCNVKTAVLELKFAKTKIAPGTPIVAICNYVCDSLIADAYSVKEKKFSRACVSLYSPSKEIDGTHPDHVAKLSVRWEYASLPDTVTSPDAYREAGKGKGGEREMCRPQESADGKLTSGLPEAFFEDPYLVAVLREYGELLPQGSFLLPIGAIRMIRALLELSGGRFMMVVGDKAYRDDSEFKAVKDPHIALHGSMSFMCNLHAIKLYFKALGGFYLDTPYRDTFQVAVLFAFPEKASKAASVSAAQEAAVNVIRDAQEAALGGDKPPSCLGEDSFVNAVLAYREDEEDVAPDSLIAWHGAFQKLVTSSQPLDLKVLLSLLRYSGHDPDVFATFRQELSKQCMPPYANIRTMADIVQDLKRVGGNAYALRGAQDLVSERLASICMQMGKIEEAISFYKAAVEEAGTHGYAPSVSACVNLSQCLKSQGEPMEAIKYADMALKTDPSFTPAVQLRESLEMCRQPTKVAILGAGSWARREVASLFSTDPRVRIRAVFDFGQEDSETLADRVRTAVGETFGKERAKDLVEGLQVLSGEAGLNKLLENKEVEACVVDFPATLTARLLPRLFGSKKHVLTRSPVEFSADAATAVLNLYRPHAHEVVWHVLESWRHEDVFVEMCAMVGRLGTPISLSAHSHVPLPWSNSRKGMAKGSGTNLDQLAVQLTRLLSALSICLHGTCVELAASQGPLAKEGEGGKQNGPTPPPPSSVLSLTSIVRLKSIYSPVDVSGFVNVAFVQESAVAGWTDTKIDILCERGVVSAQSSYSSWSLKMSSGAVADSGFSGAGTHGAPGGSFREEKACQAAGNAVAHDNWLLAINRRRLRDAHAQNGTTAPSPSPPAQPAPSTLGASPPEANVDVSVQYSLHDSALLSGILMSADRAGTSMVFAYGQDTQREGTTGGAEGGAAAAVSDGGVGGNSFQAMTHAQHVNQTQHRRA</sequence>
<dbReference type="InterPro" id="IPR000683">
    <property type="entry name" value="Gfo/Idh/MocA-like_OxRdtase_N"/>
</dbReference>
<feature type="region of interest" description="Disordered" evidence="1">
    <location>
        <begin position="249"/>
        <end position="271"/>
    </location>
</feature>
<dbReference type="AlphaFoldDB" id="A0A0G4IAG9"/>
<dbReference type="SMART" id="SM00028">
    <property type="entry name" value="TPR"/>
    <property type="match status" value="2"/>
</dbReference>
<dbReference type="GO" id="GO:0000166">
    <property type="term" value="F:nucleotide binding"/>
    <property type="evidence" value="ECO:0007669"/>
    <property type="project" value="InterPro"/>
</dbReference>
<dbReference type="InterPro" id="IPR019734">
    <property type="entry name" value="TPR_rpt"/>
</dbReference>
<gene>
    <name evidence="3" type="ORF">Cvel_12556</name>
</gene>
<evidence type="ECO:0000256" key="1">
    <source>
        <dbReference type="SAM" id="MobiDB-lite"/>
    </source>
</evidence>
<evidence type="ECO:0000259" key="2">
    <source>
        <dbReference type="Pfam" id="PF01408"/>
    </source>
</evidence>
<dbReference type="InterPro" id="IPR038375">
    <property type="entry name" value="NDUFAF7_sf"/>
</dbReference>
<dbReference type="Gene3D" id="3.40.50.12710">
    <property type="match status" value="1"/>
</dbReference>
<feature type="region of interest" description="Disordered" evidence="1">
    <location>
        <begin position="982"/>
        <end position="1008"/>
    </location>
</feature>
<reference evidence="3" key="1">
    <citation type="submission" date="2014-11" db="EMBL/GenBank/DDBJ databases">
        <authorList>
            <person name="Otto D Thomas"/>
            <person name="Naeem Raeece"/>
        </authorList>
    </citation>
    <scope>NUCLEOTIDE SEQUENCE</scope>
</reference>
<name>A0A0G4IAG9_9ALVE</name>
<dbReference type="SUPFAM" id="SSF48452">
    <property type="entry name" value="TPR-like"/>
    <property type="match status" value="1"/>
</dbReference>
<accession>A0A0G4IAG9</accession>
<dbReference type="PhylomeDB" id="A0A0G4IAG9"/>
<proteinExistence type="predicted"/>
<dbReference type="Pfam" id="PF13181">
    <property type="entry name" value="TPR_8"/>
    <property type="match status" value="1"/>
</dbReference>
<dbReference type="Gene3D" id="1.25.40.10">
    <property type="entry name" value="Tetratricopeptide repeat domain"/>
    <property type="match status" value="1"/>
</dbReference>
<dbReference type="VEuPathDB" id="CryptoDB:Cvel_12556"/>
<organism evidence="3">
    <name type="scientific">Chromera velia CCMP2878</name>
    <dbReference type="NCBI Taxonomy" id="1169474"/>
    <lineage>
        <taxon>Eukaryota</taxon>
        <taxon>Sar</taxon>
        <taxon>Alveolata</taxon>
        <taxon>Colpodellida</taxon>
        <taxon>Chromeraceae</taxon>
        <taxon>Chromera</taxon>
    </lineage>
</organism>